<comment type="caution">
    <text evidence="3">The sequence shown here is derived from an EMBL/GenBank/DDBJ whole genome shotgun (WGS) entry which is preliminary data.</text>
</comment>
<organism evidence="3 4">
    <name type="scientific">Phellinidium pouzarii</name>
    <dbReference type="NCBI Taxonomy" id="167371"/>
    <lineage>
        <taxon>Eukaryota</taxon>
        <taxon>Fungi</taxon>
        <taxon>Dikarya</taxon>
        <taxon>Basidiomycota</taxon>
        <taxon>Agaricomycotina</taxon>
        <taxon>Agaricomycetes</taxon>
        <taxon>Hymenochaetales</taxon>
        <taxon>Hymenochaetaceae</taxon>
        <taxon>Phellinidium</taxon>
    </lineage>
</organism>
<gene>
    <name evidence="3" type="ORF">EW145_g5509</name>
</gene>
<dbReference type="OrthoDB" id="3365917at2759"/>
<feature type="region of interest" description="Disordered" evidence="1">
    <location>
        <begin position="14"/>
        <end position="62"/>
    </location>
</feature>
<dbReference type="Proteomes" id="UP000308199">
    <property type="component" value="Unassembled WGS sequence"/>
</dbReference>
<keyword evidence="4" id="KW-1185">Reference proteome</keyword>
<dbReference type="EMBL" id="SGPK01000341">
    <property type="protein sequence ID" value="THH04458.1"/>
    <property type="molecule type" value="Genomic_DNA"/>
</dbReference>
<feature type="compositionally biased region" description="Gly residues" evidence="1">
    <location>
        <begin position="15"/>
        <end position="46"/>
    </location>
</feature>
<name>A0A4S4L1K8_9AGAM</name>
<evidence type="ECO:0000256" key="2">
    <source>
        <dbReference type="SAM" id="Phobius"/>
    </source>
</evidence>
<evidence type="ECO:0000313" key="3">
    <source>
        <dbReference type="EMBL" id="THH04458.1"/>
    </source>
</evidence>
<feature type="region of interest" description="Disordered" evidence="1">
    <location>
        <begin position="78"/>
        <end position="100"/>
    </location>
</feature>
<evidence type="ECO:0000256" key="1">
    <source>
        <dbReference type="SAM" id="MobiDB-lite"/>
    </source>
</evidence>
<reference evidence="3 4" key="1">
    <citation type="submission" date="2019-02" db="EMBL/GenBank/DDBJ databases">
        <title>Genome sequencing of the rare red list fungi Phellinidium pouzarii.</title>
        <authorList>
            <person name="Buettner E."/>
            <person name="Kellner H."/>
        </authorList>
    </citation>
    <scope>NUCLEOTIDE SEQUENCE [LARGE SCALE GENOMIC DNA]</scope>
    <source>
        <strain evidence="3 4">DSM 108285</strain>
    </source>
</reference>
<evidence type="ECO:0000313" key="4">
    <source>
        <dbReference type="Proteomes" id="UP000308199"/>
    </source>
</evidence>
<protein>
    <submittedName>
        <fullName evidence="3">Uncharacterized protein</fullName>
    </submittedName>
</protein>
<feature type="transmembrane region" description="Helical" evidence="2">
    <location>
        <begin position="304"/>
        <end position="331"/>
    </location>
</feature>
<keyword evidence="2" id="KW-0812">Transmembrane</keyword>
<accession>A0A4S4L1K8</accession>
<keyword evidence="2" id="KW-0472">Membrane</keyword>
<keyword evidence="2" id="KW-1133">Transmembrane helix</keyword>
<sequence>MIFPKIGSLYKRKGGGGGGGGGGAGGGHASGGHSSGEGDGSTGSKGGSATEHGASTSFTSSRGASAFSLSSSGLGKTTASAYSDGGGKPSTLGSSSPFSGRLTGGGGRSGVYGTFRFGSGYPYGGYGQYVDSRPFPYGFYPVPVAVGYYGGNEYLNVSSSARPGGNLVSAIVQPSWNTSNVTYRIVGDNTSVIAVFDALVVNCSVANSSSAISAFSPSPSTWPLPEQIVQYYRASTFALSLDGYNNSASLQSNMPASNTSAPDSIADTPLPSNLNNTFLQCVNFTTGASVPLVDVTSNALTGTLIGLIVVFSLFGGLSLLVCMCICCSRCCSGRSERKPKKGLADKRRLSFEEEFYSRTPKISILAPEEIIKMRPNYSGIESRPIPSATRDGQSSLTPMKLNERKYLSLSPPQSPRSRSEERTLIDGQPKTADTLVFAMEKGAH</sequence>
<dbReference type="AlphaFoldDB" id="A0A4S4L1K8"/>
<feature type="region of interest" description="Disordered" evidence="1">
    <location>
        <begin position="402"/>
        <end position="431"/>
    </location>
</feature>
<proteinExistence type="predicted"/>